<reference evidence="1" key="2">
    <citation type="submission" date="2021-04" db="EMBL/GenBank/DDBJ databases">
        <authorList>
            <person name="Podell S."/>
        </authorList>
    </citation>
    <scope>NUCLEOTIDE SEQUENCE</scope>
    <source>
        <strain evidence="1">Hildebrandi</strain>
    </source>
</reference>
<sequence length="130" mass="14628">MAEGYDPNRSRVSDDKMRIWKSNTITGDLNEVPGIGPAAIKALAKSDNPDDRITNTYQLFGKFLMLKGPDDIPTSEHTERMWYWLKNRGINSCRSGIVRCIAEKASTFFPGLYDANDYADSDEENDGDDN</sequence>
<gene>
    <name evidence="2" type="ORF">IV203_018089</name>
    <name evidence="1" type="ORF">IV203_020803</name>
</gene>
<accession>A0A9K3KFM5</accession>
<protein>
    <submittedName>
        <fullName evidence="1">Uncharacterized protein</fullName>
    </submittedName>
</protein>
<reference evidence="1" key="1">
    <citation type="journal article" date="2021" name="Sci. Rep.">
        <title>Diploid genomic architecture of Nitzschia inconspicua, an elite biomass production diatom.</title>
        <authorList>
            <person name="Oliver A."/>
            <person name="Podell S."/>
            <person name="Pinowska A."/>
            <person name="Traller J.C."/>
            <person name="Smith S.R."/>
            <person name="McClure R."/>
            <person name="Beliaev A."/>
            <person name="Bohutskyi P."/>
            <person name="Hill E.A."/>
            <person name="Rabines A."/>
            <person name="Zheng H."/>
            <person name="Allen L.Z."/>
            <person name="Kuo A."/>
            <person name="Grigoriev I.V."/>
            <person name="Allen A.E."/>
            <person name="Hazlebeck D."/>
            <person name="Allen E.E."/>
        </authorList>
    </citation>
    <scope>NUCLEOTIDE SEQUENCE</scope>
    <source>
        <strain evidence="1">Hildebrandi</strain>
    </source>
</reference>
<dbReference type="OrthoDB" id="198303at2759"/>
<proteinExistence type="predicted"/>
<dbReference type="AlphaFoldDB" id="A0A9K3KFM5"/>
<name>A0A9K3KFM5_9STRA</name>
<dbReference type="EMBL" id="JAGRRH010000003">
    <property type="protein sequence ID" value="KAG7371947.1"/>
    <property type="molecule type" value="Genomic_DNA"/>
</dbReference>
<comment type="caution">
    <text evidence="1">The sequence shown here is derived from an EMBL/GenBank/DDBJ whole genome shotgun (WGS) entry which is preliminary data.</text>
</comment>
<evidence type="ECO:0000313" key="3">
    <source>
        <dbReference type="Proteomes" id="UP000693970"/>
    </source>
</evidence>
<dbReference type="EMBL" id="JAGRRH010000024">
    <property type="protein sequence ID" value="KAG7342859.1"/>
    <property type="molecule type" value="Genomic_DNA"/>
</dbReference>
<evidence type="ECO:0000313" key="1">
    <source>
        <dbReference type="EMBL" id="KAG7342859.1"/>
    </source>
</evidence>
<dbReference type="Proteomes" id="UP000693970">
    <property type="component" value="Unassembled WGS sequence"/>
</dbReference>
<keyword evidence="3" id="KW-1185">Reference proteome</keyword>
<evidence type="ECO:0000313" key="2">
    <source>
        <dbReference type="EMBL" id="KAG7371947.1"/>
    </source>
</evidence>
<organism evidence="1 3">
    <name type="scientific">Nitzschia inconspicua</name>
    <dbReference type="NCBI Taxonomy" id="303405"/>
    <lineage>
        <taxon>Eukaryota</taxon>
        <taxon>Sar</taxon>
        <taxon>Stramenopiles</taxon>
        <taxon>Ochrophyta</taxon>
        <taxon>Bacillariophyta</taxon>
        <taxon>Bacillariophyceae</taxon>
        <taxon>Bacillariophycidae</taxon>
        <taxon>Bacillariales</taxon>
        <taxon>Bacillariaceae</taxon>
        <taxon>Nitzschia</taxon>
    </lineage>
</organism>